<organism evidence="1 2">
    <name type="scientific">Sphingomonas paeninsulae</name>
    <dbReference type="NCBI Taxonomy" id="2319844"/>
    <lineage>
        <taxon>Bacteria</taxon>
        <taxon>Pseudomonadati</taxon>
        <taxon>Pseudomonadota</taxon>
        <taxon>Alphaproteobacteria</taxon>
        <taxon>Sphingomonadales</taxon>
        <taxon>Sphingomonadaceae</taxon>
        <taxon>Sphingomonas</taxon>
    </lineage>
</organism>
<reference evidence="1 2" key="1">
    <citation type="submission" date="2018-09" db="EMBL/GenBank/DDBJ databases">
        <title>Sphingomonas peninsula sp. nov., isolated from fildes peninsula, Antarctic soil.</title>
        <authorList>
            <person name="Yingchao G."/>
        </authorList>
    </citation>
    <scope>NUCLEOTIDE SEQUENCE [LARGE SCALE GENOMIC DNA]</scope>
    <source>
        <strain evidence="1 2">YZ-8</strain>
    </source>
</reference>
<keyword evidence="2" id="KW-1185">Reference proteome</keyword>
<dbReference type="OrthoDB" id="33037at2"/>
<dbReference type="RefSeq" id="WP_121152351.1">
    <property type="nucleotide sequence ID" value="NZ_CP032829.1"/>
</dbReference>
<dbReference type="Proteomes" id="UP000276254">
    <property type="component" value="Chromosome"/>
</dbReference>
<dbReference type="CDD" id="cd17511">
    <property type="entry name" value="YbjN_AmyR-like"/>
    <property type="match status" value="1"/>
</dbReference>
<gene>
    <name evidence="1" type="ORF">D3Y57_06770</name>
</gene>
<dbReference type="AlphaFoldDB" id="A0A494TIT3"/>
<accession>A0A494TIT3</accession>
<proteinExistence type="predicted"/>
<protein>
    <submittedName>
        <fullName evidence="1">YbjN domain-containing protein</fullName>
    </submittedName>
</protein>
<dbReference type="Pfam" id="PF10722">
    <property type="entry name" value="YbjN"/>
    <property type="match status" value="1"/>
</dbReference>
<evidence type="ECO:0000313" key="1">
    <source>
        <dbReference type="EMBL" id="AYJ85726.1"/>
    </source>
</evidence>
<evidence type="ECO:0000313" key="2">
    <source>
        <dbReference type="Proteomes" id="UP000276254"/>
    </source>
</evidence>
<dbReference type="InterPro" id="IPR019660">
    <property type="entry name" value="Put_sensory_transdc_reg_YbjN"/>
</dbReference>
<sequence>MSNDSCNNDYSGHDDCIYGAAQAEQVAATNPTAIVQALQSAGYQAKLGKDGTNDPLIRSSSSGKAFQVYFYGCTKNIACKSVQFSASYDDGKPPLSRINEWNASKRWGQAFTQDSGSARIQMDVDLEQGGMSTALFVDNLEYWVATMASFEKFIAED</sequence>
<name>A0A494TIT3_SPHPE</name>
<dbReference type="KEGG" id="spha:D3Y57_06770"/>
<dbReference type="EMBL" id="CP032829">
    <property type="protein sequence ID" value="AYJ85726.1"/>
    <property type="molecule type" value="Genomic_DNA"/>
</dbReference>